<dbReference type="RefSeq" id="WP_095510923.1">
    <property type="nucleotide sequence ID" value="NZ_MQWD01000001.1"/>
</dbReference>
<keyword evidence="3" id="KW-1185">Reference proteome</keyword>
<feature type="transmembrane region" description="Helical" evidence="1">
    <location>
        <begin position="45"/>
        <end position="66"/>
    </location>
</feature>
<evidence type="ECO:0008006" key="4">
    <source>
        <dbReference type="Google" id="ProtNLM"/>
    </source>
</evidence>
<sequence>MTLDDLKLALDEIDRRLGASEAADRAQRAQASLRRSRSALGPLRWSLWLEAALSGAATGFLAWFLAVHAASPWPAVASAVLLLALSAAYLIATVRQLERLGRLDPAAPVVEVQGHLAALNALRSRVVRNVLLAAPLVWLPVVVAAEWAAGVDLVAGTSPAWVVANLALGVAVLGGGLWVAHRRPEWVAASPWLRRTADHLAGRSLRRAREHADEAAAFERDLGS</sequence>
<gene>
    <name evidence="2" type="ORF">BSZ37_12845</name>
</gene>
<keyword evidence="1" id="KW-0472">Membrane</keyword>
<evidence type="ECO:0000313" key="2">
    <source>
        <dbReference type="EMBL" id="PAP77257.1"/>
    </source>
</evidence>
<proteinExistence type="predicted"/>
<reference evidence="2 3" key="1">
    <citation type="submission" date="2016-11" db="EMBL/GenBank/DDBJ databases">
        <title>Study of marine rhodopsin-containing bacteria.</title>
        <authorList>
            <person name="Yoshizawa S."/>
            <person name="Kumagai Y."/>
            <person name="Kogure K."/>
        </authorList>
    </citation>
    <scope>NUCLEOTIDE SEQUENCE [LARGE SCALE GENOMIC DNA]</scope>
    <source>
        <strain evidence="2 3">SAORIC-28</strain>
    </source>
</reference>
<keyword evidence="1" id="KW-1133">Transmembrane helix</keyword>
<dbReference type="OrthoDB" id="9845389at2"/>
<dbReference type="Proteomes" id="UP000216339">
    <property type="component" value="Unassembled WGS sequence"/>
</dbReference>
<name>A0A271J1S4_9BACT</name>
<accession>A0A271J1S4</accession>
<evidence type="ECO:0000313" key="3">
    <source>
        <dbReference type="Proteomes" id="UP000216339"/>
    </source>
</evidence>
<dbReference type="EMBL" id="MQWD01000001">
    <property type="protein sequence ID" value="PAP77257.1"/>
    <property type="molecule type" value="Genomic_DNA"/>
</dbReference>
<evidence type="ECO:0000256" key="1">
    <source>
        <dbReference type="SAM" id="Phobius"/>
    </source>
</evidence>
<comment type="caution">
    <text evidence="2">The sequence shown here is derived from an EMBL/GenBank/DDBJ whole genome shotgun (WGS) entry which is preliminary data.</text>
</comment>
<keyword evidence="1" id="KW-0812">Transmembrane</keyword>
<feature type="transmembrane region" description="Helical" evidence="1">
    <location>
        <begin position="72"/>
        <end position="92"/>
    </location>
</feature>
<organism evidence="2 3">
    <name type="scientific">Rubrivirga marina</name>
    <dbReference type="NCBI Taxonomy" id="1196024"/>
    <lineage>
        <taxon>Bacteria</taxon>
        <taxon>Pseudomonadati</taxon>
        <taxon>Rhodothermota</taxon>
        <taxon>Rhodothermia</taxon>
        <taxon>Rhodothermales</taxon>
        <taxon>Rubricoccaceae</taxon>
        <taxon>Rubrivirga</taxon>
    </lineage>
</organism>
<protein>
    <recommendedName>
        <fullName evidence="4">Serine/threonine protein kinase</fullName>
    </recommendedName>
</protein>
<feature type="transmembrane region" description="Helical" evidence="1">
    <location>
        <begin position="130"/>
        <end position="149"/>
    </location>
</feature>
<feature type="transmembrane region" description="Helical" evidence="1">
    <location>
        <begin position="161"/>
        <end position="180"/>
    </location>
</feature>
<dbReference type="AlphaFoldDB" id="A0A271J1S4"/>